<dbReference type="InterPro" id="IPR025420">
    <property type="entry name" value="DUF4143"/>
</dbReference>
<dbReference type="AlphaFoldDB" id="A0A1F4SVJ9"/>
<evidence type="ECO:0000259" key="1">
    <source>
        <dbReference type="Pfam" id="PF13173"/>
    </source>
</evidence>
<evidence type="ECO:0000259" key="2">
    <source>
        <dbReference type="Pfam" id="PF13635"/>
    </source>
</evidence>
<dbReference type="STRING" id="1802579.A2310_08650"/>
<proteinExistence type="predicted"/>
<gene>
    <name evidence="3" type="ORF">A2310_08650</name>
</gene>
<dbReference type="Proteomes" id="UP000178417">
    <property type="component" value="Unassembled WGS sequence"/>
</dbReference>
<dbReference type="PANTHER" id="PTHR33295:SF7">
    <property type="entry name" value="ATPASE"/>
    <property type="match status" value="1"/>
</dbReference>
<evidence type="ECO:0000313" key="3">
    <source>
        <dbReference type="EMBL" id="OGC24459.1"/>
    </source>
</evidence>
<dbReference type="EMBL" id="MEUB01000009">
    <property type="protein sequence ID" value="OGC24459.1"/>
    <property type="molecule type" value="Genomic_DNA"/>
</dbReference>
<dbReference type="InterPro" id="IPR027417">
    <property type="entry name" value="P-loop_NTPase"/>
</dbReference>
<protein>
    <recommendedName>
        <fullName evidence="5">AAA+ ATPase domain-containing protein</fullName>
    </recommendedName>
</protein>
<evidence type="ECO:0008006" key="5">
    <source>
        <dbReference type="Google" id="ProtNLM"/>
    </source>
</evidence>
<name>A0A1F4SVJ9_UNCSA</name>
<dbReference type="Pfam" id="PF13173">
    <property type="entry name" value="AAA_14"/>
    <property type="match status" value="1"/>
</dbReference>
<evidence type="ECO:0000313" key="4">
    <source>
        <dbReference type="Proteomes" id="UP000178417"/>
    </source>
</evidence>
<dbReference type="SUPFAM" id="SSF52540">
    <property type="entry name" value="P-loop containing nucleoside triphosphate hydrolases"/>
    <property type="match status" value="1"/>
</dbReference>
<sequence length="464" mass="53735">MFKRKIEENLLLWKEKNNRKPLIIRGARQTGKTTLVRNLSKLFQGFVELNLEKDDAKKLFSEVKNAKDILKDIELFVNKKIIPSKTLLFIDEIQNSAEAIKSLRYFYEEVPELHIISAGSLLEVRMKKEGWSFPVGRVEFLYLYPTTFEEFLNALGENNLLEYLGKYRPNEPLSEVIENKLFGLLSDYMIIGGMPEVIKEYLKSKDLITIKKCHDDLILSFKEDFVKYAKHSEVEYLKLLWDKIPFETGKRIKYSKLGGEHNSSRSISNAFDILHEAMLVERIYPTTSISLPLVLKFKASPKAMFLDIGLCAHVLNLKKEQIKEKLINPSYGGGLFEEFCAQEFMALNFYDRNELYFWMREEKGASSEVDFILNIEGNLVPVEVKSSTQGSLKSLHQFLYRSNQKTAIRVYSGKLKYEQMSVTLPNGIELNYNLLSIPFFILYRIKELFLQAVNVPHNKVAPQG</sequence>
<organism evidence="3 4">
    <name type="scientific">candidate division WOR-1 bacterium RIFOXYB2_FULL_37_13</name>
    <dbReference type="NCBI Taxonomy" id="1802579"/>
    <lineage>
        <taxon>Bacteria</taxon>
        <taxon>Bacillati</taxon>
        <taxon>Saganbacteria</taxon>
    </lineage>
</organism>
<dbReference type="Gene3D" id="3.40.50.300">
    <property type="entry name" value="P-loop containing nucleotide triphosphate hydrolases"/>
    <property type="match status" value="1"/>
</dbReference>
<accession>A0A1F4SVJ9</accession>
<dbReference type="Pfam" id="PF13635">
    <property type="entry name" value="DUF4143"/>
    <property type="match status" value="1"/>
</dbReference>
<reference evidence="3 4" key="1">
    <citation type="journal article" date="2016" name="Nat. Commun.">
        <title>Thousands of microbial genomes shed light on interconnected biogeochemical processes in an aquifer system.</title>
        <authorList>
            <person name="Anantharaman K."/>
            <person name="Brown C.T."/>
            <person name="Hug L.A."/>
            <person name="Sharon I."/>
            <person name="Castelle C.J."/>
            <person name="Probst A.J."/>
            <person name="Thomas B.C."/>
            <person name="Singh A."/>
            <person name="Wilkins M.J."/>
            <person name="Karaoz U."/>
            <person name="Brodie E.L."/>
            <person name="Williams K.H."/>
            <person name="Hubbard S.S."/>
            <person name="Banfield J.F."/>
        </authorList>
    </citation>
    <scope>NUCLEOTIDE SEQUENCE [LARGE SCALE GENOMIC DNA]</scope>
</reference>
<comment type="caution">
    <text evidence="3">The sequence shown here is derived from an EMBL/GenBank/DDBJ whole genome shotgun (WGS) entry which is preliminary data.</text>
</comment>
<feature type="domain" description="AAA" evidence="1">
    <location>
        <begin position="18"/>
        <end position="152"/>
    </location>
</feature>
<feature type="domain" description="DUF4143" evidence="2">
    <location>
        <begin position="223"/>
        <end position="387"/>
    </location>
</feature>
<dbReference type="PANTHER" id="PTHR33295">
    <property type="entry name" value="ATPASE"/>
    <property type="match status" value="1"/>
</dbReference>
<dbReference type="InterPro" id="IPR041682">
    <property type="entry name" value="AAA_14"/>
</dbReference>